<dbReference type="Pfam" id="PF22486">
    <property type="entry name" value="MATH_2"/>
    <property type="match status" value="1"/>
</dbReference>
<dbReference type="Gene3D" id="1.25.40.420">
    <property type="match status" value="1"/>
</dbReference>
<feature type="domain" description="BTB" evidence="5">
    <location>
        <begin position="198"/>
        <end position="267"/>
    </location>
</feature>
<dbReference type="PROSITE" id="PS50144">
    <property type="entry name" value="MATH"/>
    <property type="match status" value="1"/>
</dbReference>
<evidence type="ECO:0000259" key="6">
    <source>
        <dbReference type="PROSITE" id="PS50144"/>
    </source>
</evidence>
<dbReference type="Pfam" id="PF00651">
    <property type="entry name" value="BTB"/>
    <property type="match status" value="1"/>
</dbReference>
<gene>
    <name evidence="7" type="ORF">F751_0924</name>
</gene>
<dbReference type="OrthoDB" id="6359816at2759"/>
<dbReference type="STRING" id="3075.A0A087SDA6"/>
<dbReference type="InterPro" id="IPR045005">
    <property type="entry name" value="BPM1-6"/>
</dbReference>
<dbReference type="AlphaFoldDB" id="A0A087SDA6"/>
<dbReference type="SUPFAM" id="SSF49599">
    <property type="entry name" value="TRAF domain-like"/>
    <property type="match status" value="1"/>
</dbReference>
<accession>A0A087SDA6</accession>
<dbReference type="PANTHER" id="PTHR26379">
    <property type="entry name" value="BTB/POZ AND MATH DOMAIN-CONTAINING PROTEIN 1"/>
    <property type="match status" value="1"/>
</dbReference>
<dbReference type="Gene3D" id="2.60.210.10">
    <property type="entry name" value="Apoptosis, Tumor Necrosis Factor Receptor Associated Protein 2, Chain A"/>
    <property type="match status" value="1"/>
</dbReference>
<sequence length="419" mass="45883">MGTLDYIVPTAKPKEKEDAMKSTSRTVTETLEGKGPPAPSEFNLPIIIRAGEHEHTIVGYSLVKGVGDGEPIASERFTVGGHEWYCALFVALIGEGEAPQGVLSTGEGRVVRAFHRFTLVDQTGRGGDVSKGRRRDQGAVKISCSRADPQARNCHGYRKFVKRSVLEDPGRGLLVGDTIVIRYHIQLLACLLDSGEGADVSFEVEGQTMAAHKILLQARSPVFKALLTGPMLEGQGLRPRVDVQGVKLPVFKVLLHFVYADDLPEELQDNRMEVAMAQHLLVAADRFQLIRLRGICEQRLCVSIEEETVATTLALAEQNNALELKRVCLEYVALHLKKVMATEGYQYLIYTCPQVQSELLQVISGLNRSAGTAYLPAGLAAVRAGEDEADVMDQLHHNLGVGGESSTEGHMRRVRARHD</sequence>
<feature type="domain" description="MATH" evidence="6">
    <location>
        <begin position="50"/>
        <end position="185"/>
    </location>
</feature>
<name>A0A087SDA6_AUXPR</name>
<comment type="similarity">
    <text evidence="3">Belongs to the Tdpoz family.</text>
</comment>
<evidence type="ECO:0000313" key="8">
    <source>
        <dbReference type="Proteomes" id="UP000028924"/>
    </source>
</evidence>
<keyword evidence="8" id="KW-1185">Reference proteome</keyword>
<dbReference type="InterPro" id="IPR034090">
    <property type="entry name" value="BPM_C"/>
</dbReference>
<dbReference type="InterPro" id="IPR008974">
    <property type="entry name" value="TRAF-like"/>
</dbReference>
<evidence type="ECO:0000256" key="2">
    <source>
        <dbReference type="ARBA" id="ARBA00004906"/>
    </source>
</evidence>
<dbReference type="PANTHER" id="PTHR26379:SF187">
    <property type="entry name" value="OS07G0655300 PROTEIN"/>
    <property type="match status" value="1"/>
</dbReference>
<evidence type="ECO:0000256" key="3">
    <source>
        <dbReference type="ARBA" id="ARBA00010846"/>
    </source>
</evidence>
<evidence type="ECO:0000313" key="7">
    <source>
        <dbReference type="EMBL" id="KFM23710.1"/>
    </source>
</evidence>
<dbReference type="PROSITE" id="PS50097">
    <property type="entry name" value="BTB"/>
    <property type="match status" value="1"/>
</dbReference>
<reference evidence="7 8" key="1">
    <citation type="journal article" date="2014" name="BMC Genomics">
        <title>Oil accumulation mechanisms of the oleaginous microalga Chlorella protothecoides revealed through its genome, transcriptomes, and proteomes.</title>
        <authorList>
            <person name="Gao C."/>
            <person name="Wang Y."/>
            <person name="Shen Y."/>
            <person name="Yan D."/>
            <person name="He X."/>
            <person name="Dai J."/>
            <person name="Wu Q."/>
        </authorList>
    </citation>
    <scope>NUCLEOTIDE SEQUENCE [LARGE SCALE GENOMIC DNA]</scope>
    <source>
        <strain evidence="7 8">0710</strain>
    </source>
</reference>
<dbReference type="InterPro" id="IPR056423">
    <property type="entry name" value="BACK_BPM_SPOP"/>
</dbReference>
<dbReference type="GO" id="GO:0016567">
    <property type="term" value="P:protein ubiquitination"/>
    <property type="evidence" value="ECO:0007669"/>
    <property type="project" value="InterPro"/>
</dbReference>
<evidence type="ECO:0000256" key="4">
    <source>
        <dbReference type="SAM" id="MobiDB-lite"/>
    </source>
</evidence>
<dbReference type="InterPro" id="IPR002083">
    <property type="entry name" value="MATH/TRAF_dom"/>
</dbReference>
<proteinExistence type="inferred from homology"/>
<organism evidence="7 8">
    <name type="scientific">Auxenochlorella protothecoides</name>
    <name type="common">Green microalga</name>
    <name type="synonym">Chlorella protothecoides</name>
    <dbReference type="NCBI Taxonomy" id="3075"/>
    <lineage>
        <taxon>Eukaryota</taxon>
        <taxon>Viridiplantae</taxon>
        <taxon>Chlorophyta</taxon>
        <taxon>core chlorophytes</taxon>
        <taxon>Trebouxiophyceae</taxon>
        <taxon>Chlorellales</taxon>
        <taxon>Chlorellaceae</taxon>
        <taxon>Auxenochlorella</taxon>
    </lineage>
</organism>
<dbReference type="EMBL" id="KL662098">
    <property type="protein sequence ID" value="KFM23710.1"/>
    <property type="molecule type" value="Genomic_DNA"/>
</dbReference>
<dbReference type="RefSeq" id="XP_011396586.1">
    <property type="nucleotide sequence ID" value="XM_011398284.1"/>
</dbReference>
<dbReference type="GeneID" id="23612315"/>
<dbReference type="Pfam" id="PF24570">
    <property type="entry name" value="BACK_BPM_SPOP"/>
    <property type="match status" value="1"/>
</dbReference>
<dbReference type="InterPro" id="IPR000210">
    <property type="entry name" value="BTB/POZ_dom"/>
</dbReference>
<dbReference type="CDD" id="cd14736">
    <property type="entry name" value="BACK_AtBPM-like"/>
    <property type="match status" value="1"/>
</dbReference>
<evidence type="ECO:0000256" key="1">
    <source>
        <dbReference type="ARBA" id="ARBA00002668"/>
    </source>
</evidence>
<evidence type="ECO:0000259" key="5">
    <source>
        <dbReference type="PROSITE" id="PS50097"/>
    </source>
</evidence>
<comment type="pathway">
    <text evidence="2">Protein modification; protein ubiquitination.</text>
</comment>
<protein>
    <submittedName>
        <fullName evidence="7">BTB/POZ and MATH domain-containing protein 1</fullName>
    </submittedName>
</protein>
<dbReference type="KEGG" id="apro:F751_0924"/>
<dbReference type="CDD" id="cd00121">
    <property type="entry name" value="MATH"/>
    <property type="match status" value="1"/>
</dbReference>
<feature type="region of interest" description="Disordered" evidence="4">
    <location>
        <begin position="12"/>
        <end position="38"/>
    </location>
</feature>
<dbReference type="eggNOG" id="KOG1987">
    <property type="taxonomic scope" value="Eukaryota"/>
</dbReference>
<dbReference type="SUPFAM" id="SSF54695">
    <property type="entry name" value="POZ domain"/>
    <property type="match status" value="1"/>
</dbReference>
<dbReference type="CDD" id="cd18280">
    <property type="entry name" value="BTB_POZ_BPM_plant"/>
    <property type="match status" value="1"/>
</dbReference>
<feature type="region of interest" description="Disordered" evidence="4">
    <location>
        <begin position="400"/>
        <end position="419"/>
    </location>
</feature>
<dbReference type="Gene3D" id="3.30.710.10">
    <property type="entry name" value="Potassium Channel Kv1.1, Chain A"/>
    <property type="match status" value="1"/>
</dbReference>
<dbReference type="SMART" id="SM00225">
    <property type="entry name" value="BTB"/>
    <property type="match status" value="1"/>
</dbReference>
<comment type="function">
    <text evidence="1">May act as a substrate-specific adapter of an E3 ubiquitin-protein ligase complex (CUL3-RBX1-BTB) which mediates the ubiquitination and subsequent proteasomal degradation of target proteins.</text>
</comment>
<dbReference type="InterPro" id="IPR011333">
    <property type="entry name" value="SKP1/BTB/POZ_sf"/>
</dbReference>
<dbReference type="Proteomes" id="UP000028924">
    <property type="component" value="Unassembled WGS sequence"/>
</dbReference>
<dbReference type="GO" id="GO:0071472">
    <property type="term" value="P:cellular response to salt stress"/>
    <property type="evidence" value="ECO:0007669"/>
    <property type="project" value="UniProtKB-ARBA"/>
</dbReference>